<protein>
    <submittedName>
        <fullName evidence="7">MFS transporter</fullName>
    </submittedName>
</protein>
<feature type="region of interest" description="Disordered" evidence="4">
    <location>
        <begin position="424"/>
        <end position="445"/>
    </location>
</feature>
<feature type="transmembrane region" description="Helical" evidence="5">
    <location>
        <begin position="395"/>
        <end position="413"/>
    </location>
</feature>
<dbReference type="Gene3D" id="1.20.1250.20">
    <property type="entry name" value="MFS general substrate transporter like domains"/>
    <property type="match status" value="2"/>
</dbReference>
<dbReference type="Pfam" id="PF07690">
    <property type="entry name" value="MFS_1"/>
    <property type="match status" value="1"/>
</dbReference>
<dbReference type="Proteomes" id="UP000250299">
    <property type="component" value="Chromosome"/>
</dbReference>
<name>A0A2Z4RIG7_PSEPU</name>
<evidence type="ECO:0000256" key="3">
    <source>
        <dbReference type="ARBA" id="ARBA00023136"/>
    </source>
</evidence>
<dbReference type="SUPFAM" id="SSF103473">
    <property type="entry name" value="MFS general substrate transporter"/>
    <property type="match status" value="1"/>
</dbReference>
<feature type="transmembrane region" description="Helical" evidence="5">
    <location>
        <begin position="66"/>
        <end position="85"/>
    </location>
</feature>
<feature type="transmembrane region" description="Helical" evidence="5">
    <location>
        <begin position="182"/>
        <end position="203"/>
    </location>
</feature>
<evidence type="ECO:0000256" key="4">
    <source>
        <dbReference type="SAM" id="MobiDB-lite"/>
    </source>
</evidence>
<accession>A0A2Z4RIG7</accession>
<dbReference type="AlphaFoldDB" id="A0A2Z4RIG7"/>
<sequence>MSRSSEKPGTSLAINFAEFRLGWRVLILALIGIGTSVSVAPLYAFGSMIVPLQEAFGWTRGEIQPAISFLFASSVISIQITGWLFKRYGIRPVTLCSLVALALGYALMTFNTGSIWQLYGGYALLAFAGLGTMQVTWTQLVNLWFDLNRGLALAIILSGTGLAALVLPPVLSWAIGQWGWRAGYWVLGLLPLLVTLPLSLCWLSTAAPLIKQMAVAVGADVEAVKLPGMELRQAARSRRFWVCNFALLLAVTAMIGMVINTVPMLRDKGLSAADAASVFSIYGVSLVLGRVVVGYLIDRLWAPGVAFVVLLTPAFGCLIFMTQSDMHILMLGSILVGLGAGAEMDIAAFLMARYFGMRDYARVYSLHMGVIGLGSTLAPFGFAILFSRTGTYDSMLTYCVLAFPLCSVLLLTLGRYPRFDGMATPERSPAGEPLAMGQPVSRTSL</sequence>
<evidence type="ECO:0000313" key="7">
    <source>
        <dbReference type="EMBL" id="AWY40088.1"/>
    </source>
</evidence>
<keyword evidence="2 5" id="KW-1133">Transmembrane helix</keyword>
<feature type="transmembrane region" description="Helical" evidence="5">
    <location>
        <begin position="122"/>
        <end position="145"/>
    </location>
</feature>
<feature type="transmembrane region" description="Helical" evidence="5">
    <location>
        <begin position="240"/>
        <end position="259"/>
    </location>
</feature>
<evidence type="ECO:0000256" key="2">
    <source>
        <dbReference type="ARBA" id="ARBA00022989"/>
    </source>
</evidence>
<feature type="transmembrane region" description="Helical" evidence="5">
    <location>
        <begin position="21"/>
        <end position="46"/>
    </location>
</feature>
<dbReference type="PROSITE" id="PS50850">
    <property type="entry name" value="MFS"/>
    <property type="match status" value="1"/>
</dbReference>
<dbReference type="CDD" id="cd17355">
    <property type="entry name" value="MFS_YcxA_like"/>
    <property type="match status" value="1"/>
</dbReference>
<dbReference type="PANTHER" id="PTHR11360">
    <property type="entry name" value="MONOCARBOXYLATE TRANSPORTER"/>
    <property type="match status" value="1"/>
</dbReference>
<dbReference type="InterPro" id="IPR020846">
    <property type="entry name" value="MFS_dom"/>
</dbReference>
<dbReference type="OrthoDB" id="3199327at2"/>
<dbReference type="InterPro" id="IPR011701">
    <property type="entry name" value="MFS"/>
</dbReference>
<dbReference type="PANTHER" id="PTHR11360:SF290">
    <property type="entry name" value="MONOCARBOXYLATE MFS PERMEASE"/>
    <property type="match status" value="1"/>
</dbReference>
<evidence type="ECO:0000313" key="8">
    <source>
        <dbReference type="Proteomes" id="UP000250299"/>
    </source>
</evidence>
<dbReference type="InterPro" id="IPR050327">
    <property type="entry name" value="Proton-linked_MCT"/>
</dbReference>
<keyword evidence="1 5" id="KW-0812">Transmembrane</keyword>
<feature type="transmembrane region" description="Helical" evidence="5">
    <location>
        <begin position="304"/>
        <end position="322"/>
    </location>
</feature>
<organism evidence="7 8">
    <name type="scientific">Pseudomonas putida</name>
    <name type="common">Arthrobacter siderocapsulatus</name>
    <dbReference type="NCBI Taxonomy" id="303"/>
    <lineage>
        <taxon>Bacteria</taxon>
        <taxon>Pseudomonadati</taxon>
        <taxon>Pseudomonadota</taxon>
        <taxon>Gammaproteobacteria</taxon>
        <taxon>Pseudomonadales</taxon>
        <taxon>Pseudomonadaceae</taxon>
        <taxon>Pseudomonas</taxon>
    </lineage>
</organism>
<gene>
    <name evidence="7" type="ORF">DKY63_09320</name>
</gene>
<feature type="transmembrane region" description="Helical" evidence="5">
    <location>
        <begin position="279"/>
        <end position="297"/>
    </location>
</feature>
<evidence type="ECO:0000256" key="1">
    <source>
        <dbReference type="ARBA" id="ARBA00022692"/>
    </source>
</evidence>
<dbReference type="EMBL" id="CP029693">
    <property type="protein sequence ID" value="AWY40088.1"/>
    <property type="molecule type" value="Genomic_DNA"/>
</dbReference>
<feature type="transmembrane region" description="Helical" evidence="5">
    <location>
        <begin position="152"/>
        <end position="176"/>
    </location>
</feature>
<evidence type="ECO:0000256" key="5">
    <source>
        <dbReference type="SAM" id="Phobius"/>
    </source>
</evidence>
<feature type="transmembrane region" description="Helical" evidence="5">
    <location>
        <begin position="92"/>
        <end position="110"/>
    </location>
</feature>
<proteinExistence type="predicted"/>
<feature type="transmembrane region" description="Helical" evidence="5">
    <location>
        <begin position="328"/>
        <end position="352"/>
    </location>
</feature>
<reference evidence="7 8" key="1">
    <citation type="submission" date="2018-05" db="EMBL/GenBank/DDBJ databases">
        <title>Whole genome sequence of Pseudomonas putida JBC17.</title>
        <authorList>
            <person name="Lee Y.H."/>
            <person name="David K."/>
        </authorList>
    </citation>
    <scope>NUCLEOTIDE SEQUENCE [LARGE SCALE GENOMIC DNA]</scope>
    <source>
        <strain evidence="7 8">JBC17</strain>
    </source>
</reference>
<dbReference type="InterPro" id="IPR036259">
    <property type="entry name" value="MFS_trans_sf"/>
</dbReference>
<keyword evidence="3 5" id="KW-0472">Membrane</keyword>
<dbReference type="RefSeq" id="WP_110963842.1">
    <property type="nucleotide sequence ID" value="NZ_CP029693.1"/>
</dbReference>
<dbReference type="GO" id="GO:0022857">
    <property type="term" value="F:transmembrane transporter activity"/>
    <property type="evidence" value="ECO:0007669"/>
    <property type="project" value="InterPro"/>
</dbReference>
<evidence type="ECO:0000259" key="6">
    <source>
        <dbReference type="PROSITE" id="PS50850"/>
    </source>
</evidence>
<feature type="domain" description="Major facilitator superfamily (MFS) profile" evidence="6">
    <location>
        <begin position="10"/>
        <end position="420"/>
    </location>
</feature>
<feature type="transmembrane region" description="Helical" evidence="5">
    <location>
        <begin position="364"/>
        <end position="389"/>
    </location>
</feature>